<evidence type="ECO:0000313" key="1">
    <source>
        <dbReference type="EMBL" id="QJA43990.1"/>
    </source>
</evidence>
<accession>A0A6H1Z9X8</accession>
<proteinExistence type="predicted"/>
<sequence length="102" mass="11183">MTPATGSISRSRTMSRGRCKASEARILAAVAYVEAHPGAEKEDVRRHLRVLAPLADSTLRRAVARGMLRKEIVRKPHGDRWPITGGAGPRATYYTVEVSDVD</sequence>
<organism evidence="1">
    <name type="scientific">viral metagenome</name>
    <dbReference type="NCBI Taxonomy" id="1070528"/>
    <lineage>
        <taxon>unclassified sequences</taxon>
        <taxon>metagenomes</taxon>
        <taxon>organismal metagenomes</taxon>
    </lineage>
</organism>
<dbReference type="EMBL" id="MT143972">
    <property type="protein sequence ID" value="QJA43990.1"/>
    <property type="molecule type" value="Genomic_DNA"/>
</dbReference>
<gene>
    <name evidence="1" type="ORF">TM448A00065_0036</name>
</gene>
<reference evidence="1" key="1">
    <citation type="submission" date="2020-03" db="EMBL/GenBank/DDBJ databases">
        <title>The deep terrestrial virosphere.</title>
        <authorList>
            <person name="Holmfeldt K."/>
            <person name="Nilsson E."/>
            <person name="Simone D."/>
            <person name="Lopez-Fernandez M."/>
            <person name="Wu X."/>
            <person name="de Brujin I."/>
            <person name="Lundin D."/>
            <person name="Andersson A."/>
            <person name="Bertilsson S."/>
            <person name="Dopson M."/>
        </authorList>
    </citation>
    <scope>NUCLEOTIDE SEQUENCE</scope>
    <source>
        <strain evidence="1">TM448A00065</strain>
    </source>
</reference>
<name>A0A6H1Z9X8_9ZZZZ</name>
<dbReference type="AlphaFoldDB" id="A0A6H1Z9X8"/>
<protein>
    <submittedName>
        <fullName evidence="1">Uncharacterized protein</fullName>
    </submittedName>
</protein>